<evidence type="ECO:0000313" key="4">
    <source>
        <dbReference type="Proteomes" id="UP000503447"/>
    </source>
</evidence>
<accession>A0A6M5YS45</accession>
<evidence type="ECO:0000259" key="2">
    <source>
        <dbReference type="Pfam" id="PF07596"/>
    </source>
</evidence>
<dbReference type="RefSeq" id="WP_171471836.1">
    <property type="nucleotide sequence ID" value="NZ_CP053452.2"/>
</dbReference>
<dbReference type="SUPFAM" id="SSF54523">
    <property type="entry name" value="Pili subunits"/>
    <property type="match status" value="1"/>
</dbReference>
<dbReference type="EMBL" id="CP053452">
    <property type="protein sequence ID" value="QJW96206.1"/>
    <property type="molecule type" value="Genomic_DNA"/>
</dbReference>
<dbReference type="NCBIfam" id="TIGR04294">
    <property type="entry name" value="pre_pil_HX9DG"/>
    <property type="match status" value="1"/>
</dbReference>
<gene>
    <name evidence="3" type="ORF">FTUN_3763</name>
</gene>
<reference evidence="4" key="1">
    <citation type="submission" date="2020-05" db="EMBL/GenBank/DDBJ databases">
        <title>Frigoriglobus tundricola gen. nov., sp. nov., a psychrotolerant cellulolytic planctomycete of the family Gemmataceae with two divergent copies of 16S rRNA gene.</title>
        <authorList>
            <person name="Kulichevskaya I.S."/>
            <person name="Ivanova A.A."/>
            <person name="Naumoff D.G."/>
            <person name="Beletsky A.V."/>
            <person name="Rijpstra W.I.C."/>
            <person name="Sinninghe Damste J.S."/>
            <person name="Mardanov A.V."/>
            <person name="Ravin N.V."/>
            <person name="Dedysh S.N."/>
        </authorList>
    </citation>
    <scope>NUCLEOTIDE SEQUENCE [LARGE SCALE GENOMIC DNA]</scope>
    <source>
        <strain evidence="4">PL17</strain>
    </source>
</reference>
<feature type="transmembrane region" description="Helical" evidence="1">
    <location>
        <begin position="12"/>
        <end position="36"/>
    </location>
</feature>
<dbReference type="InterPro" id="IPR012902">
    <property type="entry name" value="N_methyl_site"/>
</dbReference>
<dbReference type="NCBIfam" id="TIGR02532">
    <property type="entry name" value="IV_pilin_GFxxxE"/>
    <property type="match status" value="1"/>
</dbReference>
<evidence type="ECO:0000256" key="1">
    <source>
        <dbReference type="SAM" id="Phobius"/>
    </source>
</evidence>
<keyword evidence="4" id="KW-1185">Reference proteome</keyword>
<dbReference type="Proteomes" id="UP000503447">
    <property type="component" value="Chromosome"/>
</dbReference>
<proteinExistence type="predicted"/>
<dbReference type="InterPro" id="IPR027558">
    <property type="entry name" value="Pre_pil_HX9DG_C"/>
</dbReference>
<dbReference type="Pfam" id="PF07596">
    <property type="entry name" value="SBP_bac_10"/>
    <property type="match status" value="1"/>
</dbReference>
<dbReference type="Pfam" id="PF07963">
    <property type="entry name" value="N_methyl"/>
    <property type="match status" value="1"/>
</dbReference>
<evidence type="ECO:0000313" key="3">
    <source>
        <dbReference type="EMBL" id="QJW96206.1"/>
    </source>
</evidence>
<dbReference type="PANTHER" id="PTHR30093:SF2">
    <property type="entry name" value="TYPE II SECRETION SYSTEM PROTEIN H"/>
    <property type="match status" value="1"/>
</dbReference>
<dbReference type="AlphaFoldDB" id="A0A6M5YS45"/>
<dbReference type="InterPro" id="IPR045584">
    <property type="entry name" value="Pilin-like"/>
</dbReference>
<sequence>MIFPQWAGRRRAFTLIELLVVIAIIAILIGLLLPAVQKVREAAARMKCTNNLKQIGLAMHNYHGSFEHFPAARATFPASLSSALGGAEMPAFLEYEAVDQGPIAAEQIGGWMVRLLPYVEQDAAQKLVVGKSTAADIGAGYSALAAVTVPVYFCPSAVPPTAGIPQSAPLALVSYAGVTGGNENVDPATGPIGMNASNGMFPVVTPFGPNPGVRPQVRFTDVTDGLSNTLAVGERHVTQMGTTWVGADYHTLLAFPNQNSVGGFGPGGAYTPTACPSSLPGRYAPFSASDPCSQDRFNSPHPGGGNWLLGDGSVRSFAFTAGATVLPAMVTINGGEVVTE</sequence>
<feature type="domain" description="DUF1559" evidence="2">
    <location>
        <begin position="37"/>
        <end position="317"/>
    </location>
</feature>
<protein>
    <recommendedName>
        <fullName evidence="2">DUF1559 domain-containing protein</fullName>
    </recommendedName>
</protein>
<organism evidence="3 4">
    <name type="scientific">Frigoriglobus tundricola</name>
    <dbReference type="NCBI Taxonomy" id="2774151"/>
    <lineage>
        <taxon>Bacteria</taxon>
        <taxon>Pseudomonadati</taxon>
        <taxon>Planctomycetota</taxon>
        <taxon>Planctomycetia</taxon>
        <taxon>Gemmatales</taxon>
        <taxon>Gemmataceae</taxon>
        <taxon>Frigoriglobus</taxon>
    </lineage>
</organism>
<dbReference type="KEGG" id="ftj:FTUN_3763"/>
<keyword evidence="1" id="KW-1133">Transmembrane helix</keyword>
<dbReference type="InterPro" id="IPR011453">
    <property type="entry name" value="DUF1559"/>
</dbReference>
<keyword evidence="1" id="KW-0472">Membrane</keyword>
<dbReference type="PANTHER" id="PTHR30093">
    <property type="entry name" value="GENERAL SECRETION PATHWAY PROTEIN G"/>
    <property type="match status" value="1"/>
</dbReference>
<name>A0A6M5YS45_9BACT</name>
<dbReference type="Gene3D" id="3.30.700.10">
    <property type="entry name" value="Glycoprotein, Type 4 Pilin"/>
    <property type="match status" value="1"/>
</dbReference>
<keyword evidence="1" id="KW-0812">Transmembrane</keyword>